<dbReference type="OrthoDB" id="7998884at2"/>
<evidence type="ECO:0000256" key="1">
    <source>
        <dbReference type="SAM" id="MobiDB-lite"/>
    </source>
</evidence>
<sequence length="82" mass="9248">MKRRTPSDREDHDASAPIEAKERNPCTTPEAASEPAVRFYRRLALKFGTDVDLKLLLRNNRRPHRGPTIPSDPIQATTGNEP</sequence>
<name>A0A1L3SV16_9HYPH</name>
<dbReference type="Proteomes" id="UP000182840">
    <property type="component" value="Chromosome"/>
</dbReference>
<dbReference type="AlphaFoldDB" id="A0A1L3SV16"/>
<organism evidence="2 3">
    <name type="scientific">Aquibium oceanicum</name>
    <dbReference type="NCBI Taxonomy" id="1670800"/>
    <lineage>
        <taxon>Bacteria</taxon>
        <taxon>Pseudomonadati</taxon>
        <taxon>Pseudomonadota</taxon>
        <taxon>Alphaproteobacteria</taxon>
        <taxon>Hyphomicrobiales</taxon>
        <taxon>Phyllobacteriaceae</taxon>
        <taxon>Aquibium</taxon>
    </lineage>
</organism>
<protein>
    <submittedName>
        <fullName evidence="2">Uncharacterized protein</fullName>
    </submittedName>
</protein>
<feature type="compositionally biased region" description="Basic and acidic residues" evidence="1">
    <location>
        <begin position="1"/>
        <end position="24"/>
    </location>
</feature>
<reference evidence="3" key="1">
    <citation type="submission" date="2016-11" db="EMBL/GenBank/DDBJ databases">
        <title>Mesorhizobium oceanicum sp. nov., isolated from deep seawater in South China Sea.</title>
        <authorList>
            <person name="Fu G.-Y."/>
        </authorList>
    </citation>
    <scope>NUCLEOTIDE SEQUENCE [LARGE SCALE GENOMIC DNA]</scope>
    <source>
        <strain evidence="3">B7</strain>
    </source>
</reference>
<evidence type="ECO:0000313" key="2">
    <source>
        <dbReference type="EMBL" id="APH73277.1"/>
    </source>
</evidence>
<gene>
    <name evidence="2" type="ORF">BSQ44_19290</name>
</gene>
<feature type="region of interest" description="Disordered" evidence="1">
    <location>
        <begin position="58"/>
        <end position="82"/>
    </location>
</feature>
<feature type="region of interest" description="Disordered" evidence="1">
    <location>
        <begin position="1"/>
        <end position="34"/>
    </location>
</feature>
<dbReference type="EMBL" id="CP018171">
    <property type="protein sequence ID" value="APH73277.1"/>
    <property type="molecule type" value="Genomic_DNA"/>
</dbReference>
<accession>A0A1L3SV16</accession>
<evidence type="ECO:0000313" key="3">
    <source>
        <dbReference type="Proteomes" id="UP000182840"/>
    </source>
</evidence>
<proteinExistence type="predicted"/>
<dbReference type="KEGG" id="meso:BSQ44_19290"/>
<dbReference type="RefSeq" id="WP_072606748.1">
    <property type="nucleotide sequence ID" value="NZ_CP018171.1"/>
</dbReference>
<keyword evidence="3" id="KW-1185">Reference proteome</keyword>